<dbReference type="Gene3D" id="1.20.1540.10">
    <property type="entry name" value="Rhomboid-like"/>
    <property type="match status" value="1"/>
</dbReference>
<evidence type="ECO:0000313" key="10">
    <source>
        <dbReference type="EMBL" id="KAF7257159.1"/>
    </source>
</evidence>
<evidence type="ECO:0000313" key="11">
    <source>
        <dbReference type="Proteomes" id="UP000822476"/>
    </source>
</evidence>
<dbReference type="PANTHER" id="PTHR45965:SF3">
    <property type="entry name" value="INACTIVE RHOMBOID PROTEIN 1"/>
    <property type="match status" value="1"/>
</dbReference>
<dbReference type="Pfam" id="PF01694">
    <property type="entry name" value="Rhomboid"/>
    <property type="match status" value="1"/>
</dbReference>
<dbReference type="Proteomes" id="UP000822476">
    <property type="component" value="Unassembled WGS sequence"/>
</dbReference>
<accession>A0A8S9YQD1</accession>
<organism evidence="10 11">
    <name type="scientific">Paragonimus skrjabini miyazakii</name>
    <dbReference type="NCBI Taxonomy" id="59628"/>
    <lineage>
        <taxon>Eukaryota</taxon>
        <taxon>Metazoa</taxon>
        <taxon>Spiralia</taxon>
        <taxon>Lophotrochozoa</taxon>
        <taxon>Platyhelminthes</taxon>
        <taxon>Trematoda</taxon>
        <taxon>Digenea</taxon>
        <taxon>Plagiorchiida</taxon>
        <taxon>Troglotremata</taxon>
        <taxon>Troglotrematidae</taxon>
        <taxon>Paragonimus</taxon>
    </lineage>
</organism>
<keyword evidence="4" id="KW-0256">Endoplasmic reticulum</keyword>
<feature type="transmembrane region" description="Helical" evidence="8">
    <location>
        <begin position="563"/>
        <end position="582"/>
    </location>
</feature>
<keyword evidence="3 8" id="KW-0812">Transmembrane</keyword>
<comment type="similarity">
    <text evidence="2">Belongs to the peptidase S54 family.</text>
</comment>
<dbReference type="GO" id="GO:0042058">
    <property type="term" value="P:regulation of epidermal growth factor receptor signaling pathway"/>
    <property type="evidence" value="ECO:0007669"/>
    <property type="project" value="TreeGrafter"/>
</dbReference>
<feature type="region of interest" description="Disordered" evidence="7">
    <location>
        <begin position="56"/>
        <end position="107"/>
    </location>
</feature>
<keyword evidence="5 8" id="KW-1133">Transmembrane helix</keyword>
<comment type="caution">
    <text evidence="10">The sequence shown here is derived from an EMBL/GenBank/DDBJ whole genome shotgun (WGS) entry which is preliminary data.</text>
</comment>
<feature type="transmembrane region" description="Helical" evidence="8">
    <location>
        <begin position="482"/>
        <end position="506"/>
    </location>
</feature>
<evidence type="ECO:0000256" key="3">
    <source>
        <dbReference type="ARBA" id="ARBA00022692"/>
    </source>
</evidence>
<dbReference type="GO" id="GO:0050708">
    <property type="term" value="P:regulation of protein secretion"/>
    <property type="evidence" value="ECO:0007669"/>
    <property type="project" value="TreeGrafter"/>
</dbReference>
<dbReference type="InterPro" id="IPR035952">
    <property type="entry name" value="Rhomboid-like_sf"/>
</dbReference>
<evidence type="ECO:0000256" key="5">
    <source>
        <dbReference type="ARBA" id="ARBA00022989"/>
    </source>
</evidence>
<name>A0A8S9YQD1_9TREM</name>
<evidence type="ECO:0000256" key="4">
    <source>
        <dbReference type="ARBA" id="ARBA00022824"/>
    </source>
</evidence>
<gene>
    <name evidence="10" type="ORF">EG68_06195</name>
</gene>
<keyword evidence="6 8" id="KW-0472">Membrane</keyword>
<feature type="compositionally biased region" description="Polar residues" evidence="7">
    <location>
        <begin position="95"/>
        <end position="107"/>
    </location>
</feature>
<feature type="transmembrane region" description="Helical" evidence="8">
    <location>
        <begin position="448"/>
        <end position="470"/>
    </location>
</feature>
<dbReference type="InterPro" id="IPR022764">
    <property type="entry name" value="Peptidase_S54_rhomboid_dom"/>
</dbReference>
<dbReference type="GO" id="GO:0004252">
    <property type="term" value="F:serine-type endopeptidase activity"/>
    <property type="evidence" value="ECO:0007669"/>
    <property type="project" value="InterPro"/>
</dbReference>
<feature type="transmembrane region" description="Helical" evidence="8">
    <location>
        <begin position="152"/>
        <end position="170"/>
    </location>
</feature>
<dbReference type="AlphaFoldDB" id="A0A8S9YQD1"/>
<proteinExistence type="inferred from homology"/>
<comment type="subcellular location">
    <subcellularLocation>
        <location evidence="1">Endoplasmic reticulum membrane</location>
        <topology evidence="1">Multi-pass membrane protein</topology>
    </subcellularLocation>
</comment>
<evidence type="ECO:0000256" key="6">
    <source>
        <dbReference type="ARBA" id="ARBA00023136"/>
    </source>
</evidence>
<dbReference type="OrthoDB" id="2146116at2759"/>
<evidence type="ECO:0000256" key="7">
    <source>
        <dbReference type="SAM" id="MobiDB-lite"/>
    </source>
</evidence>
<reference evidence="10" key="1">
    <citation type="submission" date="2019-07" db="EMBL/GenBank/DDBJ databases">
        <title>Annotation for the trematode Paragonimus miyazaki's.</title>
        <authorList>
            <person name="Choi Y.-J."/>
        </authorList>
    </citation>
    <scope>NUCLEOTIDE SEQUENCE</scope>
    <source>
        <strain evidence="10">Japan</strain>
    </source>
</reference>
<dbReference type="EMBL" id="JTDE01002588">
    <property type="protein sequence ID" value="KAF7257159.1"/>
    <property type="molecule type" value="Genomic_DNA"/>
</dbReference>
<feature type="transmembrane region" description="Helical" evidence="8">
    <location>
        <begin position="542"/>
        <end position="557"/>
    </location>
</feature>
<keyword evidence="11" id="KW-1185">Reference proteome</keyword>
<dbReference type="GO" id="GO:0005789">
    <property type="term" value="C:endoplasmic reticulum membrane"/>
    <property type="evidence" value="ECO:0007669"/>
    <property type="project" value="UniProtKB-SubCell"/>
</dbReference>
<evidence type="ECO:0000256" key="2">
    <source>
        <dbReference type="ARBA" id="ARBA00009045"/>
    </source>
</evidence>
<feature type="domain" description="Peptidase S54 rhomboid" evidence="9">
    <location>
        <begin position="446"/>
        <end position="577"/>
    </location>
</feature>
<protein>
    <recommendedName>
        <fullName evidence="9">Peptidase S54 rhomboid domain-containing protein</fullName>
    </recommendedName>
</protein>
<evidence type="ECO:0000256" key="1">
    <source>
        <dbReference type="ARBA" id="ARBA00004477"/>
    </source>
</evidence>
<evidence type="ECO:0000259" key="9">
    <source>
        <dbReference type="Pfam" id="PF01694"/>
    </source>
</evidence>
<feature type="compositionally biased region" description="Basic and acidic residues" evidence="7">
    <location>
        <begin position="79"/>
        <end position="94"/>
    </location>
</feature>
<dbReference type="InterPro" id="IPR051512">
    <property type="entry name" value="Inactive_Rhomboid"/>
</dbReference>
<feature type="transmembrane region" description="Helical" evidence="8">
    <location>
        <begin position="627"/>
        <end position="651"/>
    </location>
</feature>
<evidence type="ECO:0000256" key="8">
    <source>
        <dbReference type="SAM" id="Phobius"/>
    </source>
</evidence>
<dbReference type="SUPFAM" id="SSF144091">
    <property type="entry name" value="Rhomboid-like"/>
    <property type="match status" value="1"/>
</dbReference>
<sequence>MAKLGKSQNSLARSISQPKMLFKSGLENLSWSSRRLNYMKMYGELKVKRPLSTNEYSTTFSRRQSADRKRPQSASEYTTRSHRDSIGKQEEQNKHSNITRYSSCRASSSTPKQIPLVVVERCSTPTVFSGLLPEHISSSLSQSHELKPCRPIFTYLTCALNIGIFIFVLANSHIATFGVTSGKMCQIRVRLPNMTKTNTCWFEYTNPWVGPRPDELIRFGALYSPCMRFNPVLRETVILPQMEFDRASGCCILALHDACYQTGQEQCRNQPFSIWINYRAQVEWRGSTKAEQNNLLDRVVTTRTGSDEMPPVNLENTWAWDKRSYSGASNSPVRPGPVCGLDPRFCSKYHLEPGSVWSNIDVTKWPICEETSYIRPSRLQSIRHMQCQVTAHPCCVGFRGECLMTTETHCKRIRGHYNPQAAMCSQVSCLQKTCGMTNFRQPYRPDQLYRLFTSLFLHAGFIHLWITVTFQLTIMRTMEIELGWFPICVIYILSGCFGNAVCILLLPYQITIGPSPALISLVGVQMANTIRLRSYARTGSRFAIVCGFFLVGLMPWIENLAHIGGLISGMLSTFIVVTYQRWQNRREPSRRASSEHKSNTQHNTQSKKTLVKCNAVRCAYRRVRLEYIVSLIWLVLFLTLITLCAFGLHFYCIGCVYLSCLPLTSSACKVSLVDPYKFSECVSRY</sequence>
<dbReference type="PANTHER" id="PTHR45965">
    <property type="entry name" value="INACTIVE RHOMBOID PROTEIN"/>
    <property type="match status" value="1"/>
</dbReference>